<evidence type="ECO:0000313" key="4">
    <source>
        <dbReference type="Proteomes" id="UP000075714"/>
    </source>
</evidence>
<feature type="region of interest" description="Disordered" evidence="1">
    <location>
        <begin position="376"/>
        <end position="400"/>
    </location>
</feature>
<feature type="domain" description="Helix-turn-helix" evidence="2">
    <location>
        <begin position="295"/>
        <end position="353"/>
    </location>
</feature>
<protein>
    <recommendedName>
        <fullName evidence="2">Helix-turn-helix domain-containing protein</fullName>
    </recommendedName>
</protein>
<sequence>MHKQPPSMRYLACSHRCPSSDIGDVCTAIFRLLCTTYEQAWRQTFPNFEPWFCLSSAAVINMVHAYNARGWPATSDPASGYHAGNAAAICVRTIDPLPDSANQQPTHTATFVKRRPAVKYRQHQERIHCRYFTADDFTTLFSSLVQSTFIQFGPALVRQLKGIPMGISPAPFIANLYLASFEFRFLQQYPSATAAAQATLRRFRHSKRYLDDLASLNNPYLACLLYNDRQHQGLHGIYPSCLRVTTQSHPHLPAGSLPFLDILLVPTNRHGVSHITTRLYDKRDQPAFQNVRLSRFVPLHSNVNEAAKRKIFTGQFHRLRRIISDMDNFCYEIARVMLALLHNGYQRHHLETSYRSLLRAFPHLFYFERRAYNLRTPRPRGPDGERRPRAAPPATDLPFDRTVRYVGQLVERRPPPRSA</sequence>
<reference evidence="4" key="1">
    <citation type="journal article" date="2016" name="Nat. Commun.">
        <title>The Gonium pectorale genome demonstrates co-option of cell cycle regulation during the evolution of multicellularity.</title>
        <authorList>
            <person name="Hanschen E.R."/>
            <person name="Marriage T.N."/>
            <person name="Ferris P.J."/>
            <person name="Hamaji T."/>
            <person name="Toyoda A."/>
            <person name="Fujiyama A."/>
            <person name="Neme R."/>
            <person name="Noguchi H."/>
            <person name="Minakuchi Y."/>
            <person name="Suzuki M."/>
            <person name="Kawai-Toyooka H."/>
            <person name="Smith D.R."/>
            <person name="Sparks H."/>
            <person name="Anderson J."/>
            <person name="Bakaric R."/>
            <person name="Luria V."/>
            <person name="Karger A."/>
            <person name="Kirschner M.W."/>
            <person name="Durand P.M."/>
            <person name="Michod R.E."/>
            <person name="Nozaki H."/>
            <person name="Olson B.J."/>
        </authorList>
    </citation>
    <scope>NUCLEOTIDE SEQUENCE [LARGE SCALE GENOMIC DNA]</scope>
    <source>
        <strain evidence="4">NIES-2863</strain>
    </source>
</reference>
<comment type="caution">
    <text evidence="3">The sequence shown here is derived from an EMBL/GenBank/DDBJ whole genome shotgun (WGS) entry which is preliminary data.</text>
</comment>
<keyword evidence="4" id="KW-1185">Reference proteome</keyword>
<organism evidence="3 4">
    <name type="scientific">Gonium pectorale</name>
    <name type="common">Green alga</name>
    <dbReference type="NCBI Taxonomy" id="33097"/>
    <lineage>
        <taxon>Eukaryota</taxon>
        <taxon>Viridiplantae</taxon>
        <taxon>Chlorophyta</taxon>
        <taxon>core chlorophytes</taxon>
        <taxon>Chlorophyceae</taxon>
        <taxon>CS clade</taxon>
        <taxon>Chlamydomonadales</taxon>
        <taxon>Volvocaceae</taxon>
        <taxon>Gonium</taxon>
    </lineage>
</organism>
<gene>
    <name evidence="3" type="ORF">GPECTOR_32g503</name>
</gene>
<dbReference type="PANTHER" id="PTHR21301">
    <property type="entry name" value="REVERSE TRANSCRIPTASE"/>
    <property type="match status" value="1"/>
</dbReference>
<evidence type="ECO:0000259" key="2">
    <source>
        <dbReference type="Pfam" id="PF26215"/>
    </source>
</evidence>
<dbReference type="Proteomes" id="UP000075714">
    <property type="component" value="Unassembled WGS sequence"/>
</dbReference>
<name>A0A150GEX1_GONPE</name>
<dbReference type="Pfam" id="PF26215">
    <property type="entry name" value="HTH_animal"/>
    <property type="match status" value="1"/>
</dbReference>
<dbReference type="EMBL" id="LSYV01000033">
    <property type="protein sequence ID" value="KXZ47890.1"/>
    <property type="molecule type" value="Genomic_DNA"/>
</dbReference>
<evidence type="ECO:0000313" key="3">
    <source>
        <dbReference type="EMBL" id="KXZ47890.1"/>
    </source>
</evidence>
<accession>A0A150GEX1</accession>
<proteinExistence type="predicted"/>
<dbReference type="AlphaFoldDB" id="A0A150GEX1"/>
<dbReference type="InterPro" id="IPR058912">
    <property type="entry name" value="HTH_animal"/>
</dbReference>
<dbReference type="PANTHER" id="PTHR21301:SF10">
    <property type="entry name" value="REVERSE TRANSCRIPTASE DOMAIN-CONTAINING PROTEIN"/>
    <property type="match status" value="1"/>
</dbReference>
<dbReference type="OrthoDB" id="543629at2759"/>
<evidence type="ECO:0000256" key="1">
    <source>
        <dbReference type="SAM" id="MobiDB-lite"/>
    </source>
</evidence>